<feature type="compositionally biased region" description="Low complexity" evidence="1">
    <location>
        <begin position="259"/>
        <end position="274"/>
    </location>
</feature>
<gene>
    <name evidence="3" type="ORF">PYCCODRAFT_806133</name>
</gene>
<feature type="region of interest" description="Disordered" evidence="1">
    <location>
        <begin position="227"/>
        <end position="274"/>
    </location>
</feature>
<reference evidence="3 4" key="1">
    <citation type="journal article" date="2015" name="Biotechnol. Biofuels">
        <title>Enhanced degradation of softwood versus hardwood by the white-rot fungus Pycnoporus coccineus.</title>
        <authorList>
            <person name="Couturier M."/>
            <person name="Navarro D."/>
            <person name="Chevret D."/>
            <person name="Henrissat B."/>
            <person name="Piumi F."/>
            <person name="Ruiz-Duenas F.J."/>
            <person name="Martinez A.T."/>
            <person name="Grigoriev I.V."/>
            <person name="Riley R."/>
            <person name="Lipzen A."/>
            <person name="Berrin J.G."/>
            <person name="Master E.R."/>
            <person name="Rosso M.N."/>
        </authorList>
    </citation>
    <scope>NUCLEOTIDE SEQUENCE [LARGE SCALE GENOMIC DNA]</scope>
    <source>
        <strain evidence="3 4">BRFM310</strain>
    </source>
</reference>
<keyword evidence="4" id="KW-1185">Reference proteome</keyword>
<keyword evidence="2" id="KW-0472">Membrane</keyword>
<dbReference type="CDD" id="cd12087">
    <property type="entry name" value="TM_EGFR-like"/>
    <property type="match status" value="1"/>
</dbReference>
<dbReference type="AlphaFoldDB" id="A0A1Y2IEY9"/>
<evidence type="ECO:0000313" key="3">
    <source>
        <dbReference type="EMBL" id="OSC99745.1"/>
    </source>
</evidence>
<evidence type="ECO:0000313" key="4">
    <source>
        <dbReference type="Proteomes" id="UP000193067"/>
    </source>
</evidence>
<dbReference type="OrthoDB" id="10653824at2759"/>
<sequence length="274" mass="29778">MSYGSIIRLRLTDLNSLLQQELTSSVEVDNARVGLHERRAIATRGLSDNWKRMNANKVNTSRPKLPSTSRFAPNTLHTSTIPAQPLEAQGATNRNSVSIPNHRPASLQVLPADAQATPSVGTPAVFQSAARPAELSSVPLTDDPISITLPVTTRYTPPATADRPSKSSTPEDPGSDDAEDDDADADLVHTLLTIIAVESVVIFLLLVALIWLFVVLRRRRQVHFVQLQEESSTTPKPADAPTPADEVPFIEKRGDPPSRHSSVSSISRYSQLNC</sequence>
<proteinExistence type="predicted"/>
<keyword evidence="2" id="KW-0812">Transmembrane</keyword>
<feature type="compositionally biased region" description="Basic and acidic residues" evidence="1">
    <location>
        <begin position="249"/>
        <end position="258"/>
    </location>
</feature>
<organism evidence="3 4">
    <name type="scientific">Trametes coccinea (strain BRFM310)</name>
    <name type="common">Pycnoporus coccineus</name>
    <dbReference type="NCBI Taxonomy" id="1353009"/>
    <lineage>
        <taxon>Eukaryota</taxon>
        <taxon>Fungi</taxon>
        <taxon>Dikarya</taxon>
        <taxon>Basidiomycota</taxon>
        <taxon>Agaricomycotina</taxon>
        <taxon>Agaricomycetes</taxon>
        <taxon>Polyporales</taxon>
        <taxon>Polyporaceae</taxon>
        <taxon>Trametes</taxon>
    </lineage>
</organism>
<feature type="transmembrane region" description="Helical" evidence="2">
    <location>
        <begin position="191"/>
        <end position="216"/>
    </location>
</feature>
<feature type="compositionally biased region" description="Polar residues" evidence="1">
    <location>
        <begin position="90"/>
        <end position="99"/>
    </location>
</feature>
<feature type="region of interest" description="Disordered" evidence="1">
    <location>
        <begin position="59"/>
        <end position="101"/>
    </location>
</feature>
<name>A0A1Y2IEY9_TRAC3</name>
<feature type="region of interest" description="Disordered" evidence="1">
    <location>
        <begin position="149"/>
        <end position="182"/>
    </location>
</feature>
<accession>A0A1Y2IEY9</accession>
<keyword evidence="2" id="KW-1133">Transmembrane helix</keyword>
<protein>
    <submittedName>
        <fullName evidence="3">Uncharacterized protein</fullName>
    </submittedName>
</protein>
<evidence type="ECO:0000256" key="1">
    <source>
        <dbReference type="SAM" id="MobiDB-lite"/>
    </source>
</evidence>
<feature type="compositionally biased region" description="Low complexity" evidence="1">
    <location>
        <begin position="233"/>
        <end position="245"/>
    </location>
</feature>
<dbReference type="Proteomes" id="UP000193067">
    <property type="component" value="Unassembled WGS sequence"/>
</dbReference>
<feature type="compositionally biased region" description="Polar residues" evidence="1">
    <location>
        <begin position="59"/>
        <end position="82"/>
    </location>
</feature>
<feature type="compositionally biased region" description="Acidic residues" evidence="1">
    <location>
        <begin position="173"/>
        <end position="182"/>
    </location>
</feature>
<dbReference type="EMBL" id="KZ084125">
    <property type="protein sequence ID" value="OSC99745.1"/>
    <property type="molecule type" value="Genomic_DNA"/>
</dbReference>
<evidence type="ECO:0000256" key="2">
    <source>
        <dbReference type="SAM" id="Phobius"/>
    </source>
</evidence>